<keyword evidence="2" id="KW-1185">Reference proteome</keyword>
<comment type="caution">
    <text evidence="1">The sequence shown here is derived from an EMBL/GenBank/DDBJ whole genome shotgun (WGS) entry which is preliminary data.</text>
</comment>
<dbReference type="Proteomes" id="UP001501303">
    <property type="component" value="Unassembled WGS sequence"/>
</dbReference>
<evidence type="ECO:0000313" key="2">
    <source>
        <dbReference type="Proteomes" id="UP001501303"/>
    </source>
</evidence>
<evidence type="ECO:0000313" key="1">
    <source>
        <dbReference type="EMBL" id="GAA1904815.1"/>
    </source>
</evidence>
<gene>
    <name evidence="1" type="ORF">GCM10009716_13480</name>
</gene>
<organism evidence="1 2">
    <name type="scientific">Streptomyces sodiiphilus</name>
    <dbReference type="NCBI Taxonomy" id="226217"/>
    <lineage>
        <taxon>Bacteria</taxon>
        <taxon>Bacillati</taxon>
        <taxon>Actinomycetota</taxon>
        <taxon>Actinomycetes</taxon>
        <taxon>Kitasatosporales</taxon>
        <taxon>Streptomycetaceae</taxon>
        <taxon>Streptomyces</taxon>
    </lineage>
</organism>
<name>A0ABN2NVV1_9ACTN</name>
<evidence type="ECO:0008006" key="3">
    <source>
        <dbReference type="Google" id="ProtNLM"/>
    </source>
</evidence>
<protein>
    <recommendedName>
        <fullName evidence="3">DNA helicase</fullName>
    </recommendedName>
</protein>
<reference evidence="1 2" key="1">
    <citation type="journal article" date="2019" name="Int. J. Syst. Evol. Microbiol.">
        <title>The Global Catalogue of Microorganisms (GCM) 10K type strain sequencing project: providing services to taxonomists for standard genome sequencing and annotation.</title>
        <authorList>
            <consortium name="The Broad Institute Genomics Platform"/>
            <consortium name="The Broad Institute Genome Sequencing Center for Infectious Disease"/>
            <person name="Wu L."/>
            <person name="Ma J."/>
        </authorList>
    </citation>
    <scope>NUCLEOTIDE SEQUENCE [LARGE SCALE GENOMIC DNA]</scope>
    <source>
        <strain evidence="1 2">JCM 13581</strain>
    </source>
</reference>
<accession>A0ABN2NVV1</accession>
<dbReference type="RefSeq" id="WP_344259587.1">
    <property type="nucleotide sequence ID" value="NZ_BAAAMJ010000010.1"/>
</dbReference>
<proteinExistence type="predicted"/>
<dbReference type="EMBL" id="BAAAMJ010000010">
    <property type="protein sequence ID" value="GAA1904815.1"/>
    <property type="molecule type" value="Genomic_DNA"/>
</dbReference>
<sequence length="43" mass="4456">MRDIVETIQRNQTDLVTGSPSAILVVQGGPGPGKSAVGLHRVT</sequence>